<dbReference type="EMBL" id="LAZR01008976">
    <property type="protein sequence ID" value="KKM75435.1"/>
    <property type="molecule type" value="Genomic_DNA"/>
</dbReference>
<gene>
    <name evidence="1" type="ORF">LCGC14_1390230</name>
</gene>
<comment type="caution">
    <text evidence="1">The sequence shown here is derived from an EMBL/GenBank/DDBJ whole genome shotgun (WGS) entry which is preliminary data.</text>
</comment>
<organism evidence="1">
    <name type="scientific">marine sediment metagenome</name>
    <dbReference type="NCBI Taxonomy" id="412755"/>
    <lineage>
        <taxon>unclassified sequences</taxon>
        <taxon>metagenomes</taxon>
        <taxon>ecological metagenomes</taxon>
    </lineage>
</organism>
<accession>A0A0F9MFS7</accession>
<evidence type="ECO:0000313" key="1">
    <source>
        <dbReference type="EMBL" id="KKM75435.1"/>
    </source>
</evidence>
<proteinExistence type="predicted"/>
<dbReference type="AlphaFoldDB" id="A0A0F9MFS7"/>
<protein>
    <submittedName>
        <fullName evidence="1">Uncharacterized protein</fullName>
    </submittedName>
</protein>
<sequence>MSEKIKKLYPFIIDAPTTVNKTQSLLLPLDKSRGKSFRINRLFIEVPALDVIAAADTIRIMLSTIEHKEQTSLLTSGTKNGLIMKESIDFHLAEVALTSLVDFNFGLVELKNFREIFLDVSVKNYITHLISGQDGAIACNVVIEGNYTGADKDDYEFNTF</sequence>
<reference evidence="1" key="1">
    <citation type="journal article" date="2015" name="Nature">
        <title>Complex archaea that bridge the gap between prokaryotes and eukaryotes.</title>
        <authorList>
            <person name="Spang A."/>
            <person name="Saw J.H."/>
            <person name="Jorgensen S.L."/>
            <person name="Zaremba-Niedzwiedzka K."/>
            <person name="Martijn J."/>
            <person name="Lind A.E."/>
            <person name="van Eijk R."/>
            <person name="Schleper C."/>
            <person name="Guy L."/>
            <person name="Ettema T.J."/>
        </authorList>
    </citation>
    <scope>NUCLEOTIDE SEQUENCE</scope>
</reference>
<name>A0A0F9MFS7_9ZZZZ</name>